<dbReference type="SUPFAM" id="SSF89372">
    <property type="entry name" value="Fucose-specific lectin"/>
    <property type="match status" value="1"/>
</dbReference>
<dbReference type="Proteomes" id="UP001208689">
    <property type="component" value="Chromosome"/>
</dbReference>
<proteinExistence type="predicted"/>
<keyword evidence="3" id="KW-1185">Reference proteome</keyword>
<name>A0ABY6HMB1_9ARCH</name>
<evidence type="ECO:0000313" key="2">
    <source>
        <dbReference type="EMBL" id="UYP44651.1"/>
    </source>
</evidence>
<gene>
    <name evidence="2" type="ORF">NEF87_000936</name>
</gene>
<evidence type="ECO:0000313" key="3">
    <source>
        <dbReference type="Proteomes" id="UP001208689"/>
    </source>
</evidence>
<keyword evidence="1" id="KW-0812">Transmembrane</keyword>
<sequence length="576" mass="64156">MNKQTFRRRLFVFCVFFSMIGTITNVQASLSTSSLEISDIKWIAPNVSQIGLGRNAEFAFLPDGTMQVVYLDPEEYSDKLLFITNATGSWSSPETIADPSYGAMNPQILIDLEGDSQVSYRADGGGAFHINNSGNSWTETSMGGGQLKSFVPRMAIGPDNAVHFVYYWLESSSSSYEGGITYINSTHHEQHQTNNSITRFEQNPSIAVDSNGLVHIVFEGSWNNTAIGSIAVRDIFYQTFNPNVEEPYFSDLIRLTTVQTTKDYAERPTIICDENDNLHVVFIETEAASVNGQDVHQAYIKYMRLDNTPSKEDAAIINTLTATTSYPSIAVDSEGDVHIVFVGYPQTEFSHYYTTDIMYSTNKSGHWMDERVTNQPYSVLSPRIAINPLTDEPTILYHIKHAYSTVATTMEYVESRNGSFGTHFDVSTLLSGSEENIGIQQEEAYKYLWITPNQPILLELTLDNKYNEANDIELDINLVENDYISLVNGTGSQTLSNMAPDSSVTLQWYIQAATGSTGEIEVQITHEDEIIGKILYMYNVGSPSRGGSIGIGDLNFVFIASVLNTTILLIIQKNRK</sequence>
<accession>A0ABY6HMB1</accession>
<organism evidence="2 3">
    <name type="scientific">Candidatus Lokiarchaeum ossiferum</name>
    <dbReference type="NCBI Taxonomy" id="2951803"/>
    <lineage>
        <taxon>Archaea</taxon>
        <taxon>Promethearchaeati</taxon>
        <taxon>Promethearchaeota</taxon>
        <taxon>Promethearchaeia</taxon>
        <taxon>Promethearchaeales</taxon>
        <taxon>Promethearchaeaceae</taxon>
        <taxon>Candidatus Lokiarchaeum</taxon>
    </lineage>
</organism>
<dbReference type="EMBL" id="CP104013">
    <property type="protein sequence ID" value="UYP44651.1"/>
    <property type="molecule type" value="Genomic_DNA"/>
</dbReference>
<reference evidence="2" key="1">
    <citation type="submission" date="2022-09" db="EMBL/GenBank/DDBJ databases">
        <title>Actin cytoskeleton and complex cell architecture in an #Asgard archaeon.</title>
        <authorList>
            <person name="Ponce Toledo R.I."/>
            <person name="Schleper C."/>
            <person name="Rodrigues Oliveira T."/>
            <person name="Wollweber F."/>
            <person name="Xu J."/>
            <person name="Rittmann S."/>
            <person name="Klingl A."/>
            <person name="Pilhofer M."/>
        </authorList>
    </citation>
    <scope>NUCLEOTIDE SEQUENCE</scope>
    <source>
        <strain evidence="2">B-35</strain>
    </source>
</reference>
<feature type="transmembrane region" description="Helical" evidence="1">
    <location>
        <begin position="554"/>
        <end position="571"/>
    </location>
</feature>
<protein>
    <submittedName>
        <fullName evidence="2">Uncharacterized protein</fullName>
    </submittedName>
</protein>
<keyword evidence="1" id="KW-0472">Membrane</keyword>
<keyword evidence="1" id="KW-1133">Transmembrane helix</keyword>
<evidence type="ECO:0000256" key="1">
    <source>
        <dbReference type="SAM" id="Phobius"/>
    </source>
</evidence>